<feature type="compositionally biased region" description="Pro residues" evidence="1">
    <location>
        <begin position="47"/>
        <end position="56"/>
    </location>
</feature>
<dbReference type="Gene3D" id="3.30.750.140">
    <property type="match status" value="1"/>
</dbReference>
<dbReference type="Pfam" id="PF02120">
    <property type="entry name" value="Flg_hook"/>
    <property type="match status" value="1"/>
</dbReference>
<proteinExistence type="predicted"/>
<feature type="compositionally biased region" description="Low complexity" evidence="1">
    <location>
        <begin position="127"/>
        <end position="172"/>
    </location>
</feature>
<dbReference type="HOGENOM" id="CLU_573276_0_0_4"/>
<evidence type="ECO:0000313" key="4">
    <source>
        <dbReference type="Proteomes" id="UP000031838"/>
    </source>
</evidence>
<organism evidence="3 4">
    <name type="scientific">Burkholderia plantarii</name>
    <dbReference type="NCBI Taxonomy" id="41899"/>
    <lineage>
        <taxon>Bacteria</taxon>
        <taxon>Pseudomonadati</taxon>
        <taxon>Pseudomonadota</taxon>
        <taxon>Betaproteobacteria</taxon>
        <taxon>Burkholderiales</taxon>
        <taxon>Burkholderiaceae</taxon>
        <taxon>Burkholderia</taxon>
    </lineage>
</organism>
<dbReference type="KEGG" id="bgp:BGL_1c35320"/>
<feature type="domain" description="Flagellar hook-length control protein-like C-terminal" evidence="2">
    <location>
        <begin position="370"/>
        <end position="441"/>
    </location>
</feature>
<evidence type="ECO:0000259" key="2">
    <source>
        <dbReference type="Pfam" id="PF02120"/>
    </source>
</evidence>
<feature type="region of interest" description="Disordered" evidence="1">
    <location>
        <begin position="116"/>
        <end position="172"/>
    </location>
</feature>
<evidence type="ECO:0000313" key="3">
    <source>
        <dbReference type="EMBL" id="AJK48006.1"/>
    </source>
</evidence>
<dbReference type="EMBL" id="CP002580">
    <property type="protein sequence ID" value="AJK48006.1"/>
    <property type="molecule type" value="Genomic_DNA"/>
</dbReference>
<feature type="region of interest" description="Disordered" evidence="1">
    <location>
        <begin position="235"/>
        <end position="274"/>
    </location>
</feature>
<dbReference type="AlphaFoldDB" id="A0A0B6S6Y7"/>
<accession>A0A0B6S6Y7</accession>
<dbReference type="Proteomes" id="UP000031838">
    <property type="component" value="Chromosome 1"/>
</dbReference>
<reference evidence="4" key="1">
    <citation type="submission" date="2011-03" db="EMBL/GenBank/DDBJ databases">
        <authorList>
            <person name="Voget S."/>
            <person name="Streit W.R."/>
            <person name="Jaeger K.E."/>
            <person name="Daniel R."/>
        </authorList>
    </citation>
    <scope>NUCLEOTIDE SEQUENCE [LARGE SCALE GENOMIC DNA]</scope>
    <source>
        <strain evidence="4">PG1</strain>
    </source>
</reference>
<dbReference type="RefSeq" id="WP_042626251.1">
    <property type="nucleotide sequence ID" value="NZ_CP002580.1"/>
</dbReference>
<name>A0A0B6S6Y7_BURPL</name>
<protein>
    <recommendedName>
        <fullName evidence="2">Flagellar hook-length control protein-like C-terminal domain-containing protein</fullName>
    </recommendedName>
</protein>
<gene>
    <name evidence="3" type="ORF">BGL_1c35320</name>
</gene>
<dbReference type="InterPro" id="IPR021136">
    <property type="entry name" value="Flagellar_hook_control-like_C"/>
</dbReference>
<evidence type="ECO:0000256" key="1">
    <source>
        <dbReference type="SAM" id="MobiDB-lite"/>
    </source>
</evidence>
<feature type="region of interest" description="Disordered" evidence="1">
    <location>
        <begin position="40"/>
        <end position="60"/>
    </location>
</feature>
<dbReference type="InterPro" id="IPR038610">
    <property type="entry name" value="FliK-like_C_sf"/>
</dbReference>
<feature type="compositionally biased region" description="Low complexity" evidence="1">
    <location>
        <begin position="250"/>
        <end position="274"/>
    </location>
</feature>
<sequence>MTGIDAVTAAMLASRIDSLLEGGVSAGAAATQVGVSTGATRGAAQAPLPPTPPSPPAASVQTDLSSVALTLDAISRYGGDATPVVIGSLPLLAGPPVLDPAAQAAADAAAAAAFAASGGATPPPGAPQAGTPQTGAPQTGMPAGSAATASGAAGNPAPDTSAPGTSASASAGSTAAASGAAPVLPGVTEASVAALAAALSRAVSSSGLFYESHLSQWLSGQRTTADLAQEPQTQLTRGAGTPASGDGNRPAAPASGAPGQAPAQDARQAAPGQFGASGAHAYASFAADEAAGRLFAATAGQPDGTAPGQNGADASTNTAAAMATVHPATLPLVRQQLDLLATEQFRWAGEAWPGARLDWSVEPDGGQGAPAEAPIAWRTRLVLALPTLGTVDAELVLTGSQVVARLRANEAGAAKLNAQGDALRQRLLASGLELGGLSIRSVEIAPDAFDTAATRAAAAAYGQAAAAQRASADAKPRASSSGFDLGDFDDIDEFGLHDDGAWL</sequence>
<keyword evidence="4" id="KW-1185">Reference proteome</keyword>
<reference evidence="3 4" key="2">
    <citation type="journal article" date="2016" name="Appl. Microbiol. Biotechnol.">
        <title>Mutations improving production and secretion of extracellular lipase by Burkholderia glumae PG1.</title>
        <authorList>
            <person name="Knapp A."/>
            <person name="Voget S."/>
            <person name="Gao R."/>
            <person name="Zaburannyi N."/>
            <person name="Krysciak D."/>
            <person name="Breuer M."/>
            <person name="Hauer B."/>
            <person name="Streit W.R."/>
            <person name="Muller R."/>
            <person name="Daniel R."/>
            <person name="Jaeger K.E."/>
        </authorList>
    </citation>
    <scope>NUCLEOTIDE SEQUENCE [LARGE SCALE GENOMIC DNA]</scope>
    <source>
        <strain evidence="3 4">PG1</strain>
    </source>
</reference>